<protein>
    <submittedName>
        <fullName evidence="1">Uncharacterized protein</fullName>
    </submittedName>
</protein>
<organism evidence="1 2">
    <name type="scientific">Alienimonas chondri</name>
    <dbReference type="NCBI Taxonomy" id="2681879"/>
    <lineage>
        <taxon>Bacteria</taxon>
        <taxon>Pseudomonadati</taxon>
        <taxon>Planctomycetota</taxon>
        <taxon>Planctomycetia</taxon>
        <taxon>Planctomycetales</taxon>
        <taxon>Planctomycetaceae</taxon>
        <taxon>Alienimonas</taxon>
    </lineage>
</organism>
<dbReference type="EMBL" id="WTPX01000063">
    <property type="protein sequence ID" value="NNJ26145.1"/>
    <property type="molecule type" value="Genomic_DNA"/>
</dbReference>
<sequence>MPQIRTATLEGRPHLVAPVTMLTTGVHEGSAGAVLYTPAELAASAPHWNSRPVVVYHPDQWGSPSAGHPRIFDGRKVGFVFNTRFDASRNRLVAELWIDPTALERVDSRVLTALNHGMQVEVSTGLWFDSDDIPGSFNGAHFDGTVSNYKPDHLAILPDITGACSIAAGCGLLAA</sequence>
<reference evidence="1 2" key="1">
    <citation type="journal article" date="2020" name="Syst. Appl. Microbiol.">
        <title>Alienimonas chondri sp. nov., a novel planctomycete isolated from the biofilm of the red alga Chondrus crispus.</title>
        <authorList>
            <person name="Vitorino I."/>
            <person name="Albuquerque L."/>
            <person name="Wiegand S."/>
            <person name="Kallscheuer N."/>
            <person name="da Costa M.S."/>
            <person name="Lobo-da-Cunha A."/>
            <person name="Jogler C."/>
            <person name="Lage O.M."/>
        </authorList>
    </citation>
    <scope>NUCLEOTIDE SEQUENCE [LARGE SCALE GENOMIC DNA]</scope>
    <source>
        <strain evidence="1 2">LzC2</strain>
    </source>
</reference>
<name>A0ABX1VE21_9PLAN</name>
<evidence type="ECO:0000313" key="2">
    <source>
        <dbReference type="Proteomes" id="UP000609651"/>
    </source>
</evidence>
<dbReference type="RefSeq" id="WP_171186870.1">
    <property type="nucleotide sequence ID" value="NZ_WTPX01000063.1"/>
</dbReference>
<accession>A0ABX1VE21</accession>
<comment type="caution">
    <text evidence="1">The sequence shown here is derived from an EMBL/GenBank/DDBJ whole genome shotgun (WGS) entry which is preliminary data.</text>
</comment>
<keyword evidence="2" id="KW-1185">Reference proteome</keyword>
<dbReference type="Proteomes" id="UP000609651">
    <property type="component" value="Unassembled WGS sequence"/>
</dbReference>
<proteinExistence type="predicted"/>
<evidence type="ECO:0000313" key="1">
    <source>
        <dbReference type="EMBL" id="NNJ26145.1"/>
    </source>
</evidence>
<gene>
    <name evidence="1" type="ORF">LzC2_22250</name>
</gene>